<dbReference type="PANTHER" id="PTHR34458">
    <property type="entry name" value="POLLEN OLE E 1 ALLERGEN AND EXTENSIN FAMILY PROTEIN-RELATED"/>
    <property type="match status" value="1"/>
</dbReference>
<dbReference type="OrthoDB" id="905355at2759"/>
<sequence length="101" mass="10045">MPRVHADAAVQLQCGGSVMSSATTNSNGVFDMALSLLPSIVSTLLSDCKLVVATPLAACGITLPAGGGTLQSALQLLNPGGLVGQILGLINIIPSGFSLVK</sequence>
<dbReference type="Proteomes" id="UP000236161">
    <property type="component" value="Unassembled WGS sequence"/>
</dbReference>
<protein>
    <submittedName>
        <fullName evidence="1">Phylloplanin</fullName>
    </submittedName>
</protein>
<dbReference type="AlphaFoldDB" id="A0A2I0A611"/>
<proteinExistence type="predicted"/>
<name>A0A2I0A611_9ASPA</name>
<dbReference type="PANTHER" id="PTHR34458:SF5">
    <property type="entry name" value="POLLEN OLE E 1 ALLERGEN AND EXTENSIN FAMILY PROTEIN"/>
    <property type="match status" value="1"/>
</dbReference>
<organism evidence="1 2">
    <name type="scientific">Apostasia shenzhenica</name>
    <dbReference type="NCBI Taxonomy" id="1088818"/>
    <lineage>
        <taxon>Eukaryota</taxon>
        <taxon>Viridiplantae</taxon>
        <taxon>Streptophyta</taxon>
        <taxon>Embryophyta</taxon>
        <taxon>Tracheophyta</taxon>
        <taxon>Spermatophyta</taxon>
        <taxon>Magnoliopsida</taxon>
        <taxon>Liliopsida</taxon>
        <taxon>Asparagales</taxon>
        <taxon>Orchidaceae</taxon>
        <taxon>Apostasioideae</taxon>
        <taxon>Apostasia</taxon>
    </lineage>
</organism>
<dbReference type="EMBL" id="KZ452015">
    <property type="protein sequence ID" value="PKA50975.1"/>
    <property type="molecule type" value="Genomic_DNA"/>
</dbReference>
<evidence type="ECO:0000313" key="1">
    <source>
        <dbReference type="EMBL" id="PKA50975.1"/>
    </source>
</evidence>
<gene>
    <name evidence="1" type="ORF">AXF42_Ash007631</name>
</gene>
<accession>A0A2I0A611</accession>
<dbReference type="InterPro" id="IPR040404">
    <property type="entry name" value="Phylloplanin-like"/>
</dbReference>
<reference evidence="1 2" key="1">
    <citation type="journal article" date="2017" name="Nature">
        <title>The Apostasia genome and the evolution of orchids.</title>
        <authorList>
            <person name="Zhang G.Q."/>
            <person name="Liu K.W."/>
            <person name="Li Z."/>
            <person name="Lohaus R."/>
            <person name="Hsiao Y.Y."/>
            <person name="Niu S.C."/>
            <person name="Wang J.Y."/>
            <person name="Lin Y.C."/>
            <person name="Xu Q."/>
            <person name="Chen L.J."/>
            <person name="Yoshida K."/>
            <person name="Fujiwara S."/>
            <person name="Wang Z.W."/>
            <person name="Zhang Y.Q."/>
            <person name="Mitsuda N."/>
            <person name="Wang M."/>
            <person name="Liu G.H."/>
            <person name="Pecoraro L."/>
            <person name="Huang H.X."/>
            <person name="Xiao X.J."/>
            <person name="Lin M."/>
            <person name="Wu X.Y."/>
            <person name="Wu W.L."/>
            <person name="Chen Y.Y."/>
            <person name="Chang S.B."/>
            <person name="Sakamoto S."/>
            <person name="Ohme-Takagi M."/>
            <person name="Yagi M."/>
            <person name="Zeng S.J."/>
            <person name="Shen C.Y."/>
            <person name="Yeh C.M."/>
            <person name="Luo Y.B."/>
            <person name="Tsai W.C."/>
            <person name="Van de Peer Y."/>
            <person name="Liu Z.J."/>
        </authorList>
    </citation>
    <scope>NUCLEOTIDE SEQUENCE [LARGE SCALE GENOMIC DNA]</scope>
    <source>
        <strain evidence="2">cv. Shenzhen</strain>
        <tissue evidence="1">Stem</tissue>
    </source>
</reference>
<evidence type="ECO:0000313" key="2">
    <source>
        <dbReference type="Proteomes" id="UP000236161"/>
    </source>
</evidence>
<keyword evidence="2" id="KW-1185">Reference proteome</keyword>